<dbReference type="EMBL" id="JAUSQL010000001">
    <property type="protein sequence ID" value="MDP9833206.1"/>
    <property type="molecule type" value="Genomic_DNA"/>
</dbReference>
<sequence>MPRGSFHGLRAGLSAFRSELLAFLAAGVANW</sequence>
<proteinExistence type="predicted"/>
<gene>
    <name evidence="1" type="ORF">J2S45_001885</name>
</gene>
<evidence type="ECO:0000313" key="1">
    <source>
        <dbReference type="EMBL" id="MDP9833206.1"/>
    </source>
</evidence>
<reference evidence="1 2" key="1">
    <citation type="submission" date="2023-07" db="EMBL/GenBank/DDBJ databases">
        <title>Sequencing the genomes of 1000 actinobacteria strains.</title>
        <authorList>
            <person name="Klenk H.-P."/>
        </authorList>
    </citation>
    <scope>NUCLEOTIDE SEQUENCE [LARGE SCALE GENOMIC DNA]</scope>
    <source>
        <strain evidence="1 2">DSM 19515</strain>
    </source>
</reference>
<organism evidence="1 2">
    <name type="scientific">Trueperella abortisuis</name>
    <dbReference type="NCBI Taxonomy" id="445930"/>
    <lineage>
        <taxon>Bacteria</taxon>
        <taxon>Bacillati</taxon>
        <taxon>Actinomycetota</taxon>
        <taxon>Actinomycetes</taxon>
        <taxon>Actinomycetales</taxon>
        <taxon>Actinomycetaceae</taxon>
        <taxon>Trueperella</taxon>
    </lineage>
</organism>
<comment type="caution">
    <text evidence="1">The sequence shown here is derived from an EMBL/GenBank/DDBJ whole genome shotgun (WGS) entry which is preliminary data.</text>
</comment>
<keyword evidence="2" id="KW-1185">Reference proteome</keyword>
<name>A0ABT9PL60_9ACTO</name>
<protein>
    <submittedName>
        <fullName evidence="1">Uncharacterized protein</fullName>
    </submittedName>
</protein>
<evidence type="ECO:0000313" key="2">
    <source>
        <dbReference type="Proteomes" id="UP001230145"/>
    </source>
</evidence>
<accession>A0ABT9PL60</accession>
<dbReference type="Proteomes" id="UP001230145">
    <property type="component" value="Unassembled WGS sequence"/>
</dbReference>